<name>A0A2N3KY51_9PROT</name>
<comment type="caution">
    <text evidence="1">The sequence shown here is derived from an EMBL/GenBank/DDBJ whole genome shotgun (WGS) entry which is preliminary data.</text>
</comment>
<dbReference type="OrthoDB" id="72471at2"/>
<evidence type="ECO:0008006" key="3">
    <source>
        <dbReference type="Google" id="ProtNLM"/>
    </source>
</evidence>
<dbReference type="EMBL" id="NWTK01000002">
    <property type="protein sequence ID" value="PKR55443.1"/>
    <property type="molecule type" value="Genomic_DNA"/>
</dbReference>
<reference evidence="1 2" key="1">
    <citation type="submission" date="2017-09" db="EMBL/GenBank/DDBJ databases">
        <title>Biodiversity and function of Thalassospira species in the particle-attached aromatic-hydrocarbon-degrading consortia from the surface seawater of the South China Sea.</title>
        <authorList>
            <person name="Dong C."/>
            <person name="Liu R."/>
            <person name="Shao Z."/>
        </authorList>
    </citation>
    <scope>NUCLEOTIDE SEQUENCE [LARGE SCALE GENOMIC DNA]</scope>
    <source>
        <strain evidence="1 2">CSC1P2</strain>
    </source>
</reference>
<sequence>MQVKPILFSAPMVRAILDGRKTQTRRVIKPQPYSDNHNNCIWNGCNYGQGSNGNPHFDHLASPLPSSKTKKVNCPYGKPGDLLWVRESWQALSFGDYLPTKDHVSDVRYMATDKLAGLDKDARGWPWRPSIHMPRWASRITLEITDIRVQRLNQIAAEDARAEGVDQRSKKVREFDLLGASNDVADRIYLNACRWEFRDLWERINGPDSWDANPWVWAVSFNPHMTNVDAFLKGSAA</sequence>
<gene>
    <name evidence="1" type="ORF">COO20_04540</name>
</gene>
<protein>
    <recommendedName>
        <fullName evidence="3">Morphogenetic protein</fullName>
    </recommendedName>
</protein>
<evidence type="ECO:0000313" key="1">
    <source>
        <dbReference type="EMBL" id="PKR55443.1"/>
    </source>
</evidence>
<accession>A0A2N3KY51</accession>
<proteinExistence type="predicted"/>
<dbReference type="RefSeq" id="WP_101264492.1">
    <property type="nucleotide sequence ID" value="NZ_NWTK01000002.1"/>
</dbReference>
<dbReference type="AlphaFoldDB" id="A0A2N3KY51"/>
<dbReference type="Proteomes" id="UP000233597">
    <property type="component" value="Unassembled WGS sequence"/>
</dbReference>
<organism evidence="1 2">
    <name type="scientific">Thalassospira marina</name>
    <dbReference type="NCBI Taxonomy" id="2048283"/>
    <lineage>
        <taxon>Bacteria</taxon>
        <taxon>Pseudomonadati</taxon>
        <taxon>Pseudomonadota</taxon>
        <taxon>Alphaproteobacteria</taxon>
        <taxon>Rhodospirillales</taxon>
        <taxon>Thalassospiraceae</taxon>
        <taxon>Thalassospira</taxon>
    </lineage>
</organism>
<evidence type="ECO:0000313" key="2">
    <source>
        <dbReference type="Proteomes" id="UP000233597"/>
    </source>
</evidence>